<feature type="transmembrane region" description="Helical" evidence="1">
    <location>
        <begin position="6"/>
        <end position="28"/>
    </location>
</feature>
<dbReference type="Proteomes" id="UP000076761">
    <property type="component" value="Unassembled WGS sequence"/>
</dbReference>
<name>A0A165RSW6_9AGAM</name>
<dbReference type="AlphaFoldDB" id="A0A165RSW6"/>
<dbReference type="OrthoDB" id="158360at2759"/>
<keyword evidence="1" id="KW-1133">Transmembrane helix</keyword>
<reference evidence="2 3" key="1">
    <citation type="journal article" date="2016" name="Mol. Biol. Evol.">
        <title>Comparative Genomics of Early-Diverging Mushroom-Forming Fungi Provides Insights into the Origins of Lignocellulose Decay Capabilities.</title>
        <authorList>
            <person name="Nagy L.G."/>
            <person name="Riley R."/>
            <person name="Tritt A."/>
            <person name="Adam C."/>
            <person name="Daum C."/>
            <person name="Floudas D."/>
            <person name="Sun H."/>
            <person name="Yadav J.S."/>
            <person name="Pangilinan J."/>
            <person name="Larsson K.H."/>
            <person name="Matsuura K."/>
            <person name="Barry K."/>
            <person name="Labutti K."/>
            <person name="Kuo R."/>
            <person name="Ohm R.A."/>
            <person name="Bhattacharya S.S."/>
            <person name="Shirouzu T."/>
            <person name="Yoshinaga Y."/>
            <person name="Martin F.M."/>
            <person name="Grigoriev I.V."/>
            <person name="Hibbett D.S."/>
        </authorList>
    </citation>
    <scope>NUCLEOTIDE SEQUENCE [LARGE SCALE GENOMIC DNA]</scope>
    <source>
        <strain evidence="2 3">HHB14362 ss-1</strain>
    </source>
</reference>
<dbReference type="InParanoid" id="A0A165RSW6"/>
<protein>
    <submittedName>
        <fullName evidence="2">Uncharacterized protein</fullName>
    </submittedName>
</protein>
<keyword evidence="1" id="KW-0472">Membrane</keyword>
<keyword evidence="1" id="KW-0812">Transmembrane</keyword>
<keyword evidence="3" id="KW-1185">Reference proteome</keyword>
<evidence type="ECO:0000256" key="1">
    <source>
        <dbReference type="SAM" id="Phobius"/>
    </source>
</evidence>
<sequence length="54" mass="6473">MNTHVLWTLVFVFMLSSFIVPLLFFYVVSSGYDYQMWKKLIVLYSLYCVNHTTL</sequence>
<proteinExistence type="predicted"/>
<dbReference type="EMBL" id="KV425579">
    <property type="protein sequence ID" value="KZT24226.1"/>
    <property type="molecule type" value="Genomic_DNA"/>
</dbReference>
<gene>
    <name evidence="2" type="ORF">NEOLEDRAFT_448477</name>
</gene>
<evidence type="ECO:0000313" key="3">
    <source>
        <dbReference type="Proteomes" id="UP000076761"/>
    </source>
</evidence>
<evidence type="ECO:0000313" key="2">
    <source>
        <dbReference type="EMBL" id="KZT24226.1"/>
    </source>
</evidence>
<accession>A0A165RSW6</accession>
<organism evidence="2 3">
    <name type="scientific">Neolentinus lepideus HHB14362 ss-1</name>
    <dbReference type="NCBI Taxonomy" id="1314782"/>
    <lineage>
        <taxon>Eukaryota</taxon>
        <taxon>Fungi</taxon>
        <taxon>Dikarya</taxon>
        <taxon>Basidiomycota</taxon>
        <taxon>Agaricomycotina</taxon>
        <taxon>Agaricomycetes</taxon>
        <taxon>Gloeophyllales</taxon>
        <taxon>Gloeophyllaceae</taxon>
        <taxon>Neolentinus</taxon>
    </lineage>
</organism>